<keyword evidence="2" id="KW-0560">Oxidoreductase</keyword>
<dbReference type="SUPFAM" id="SSF56003">
    <property type="entry name" value="Molybdenum cofactor-binding domain"/>
    <property type="match status" value="1"/>
</dbReference>
<evidence type="ECO:0000313" key="4">
    <source>
        <dbReference type="EMBL" id="MBR0552649.1"/>
    </source>
</evidence>
<evidence type="ECO:0000256" key="2">
    <source>
        <dbReference type="ARBA" id="ARBA00023002"/>
    </source>
</evidence>
<gene>
    <name evidence="4" type="ORF">J7S20_09045</name>
</gene>
<dbReference type="InterPro" id="IPR037165">
    <property type="entry name" value="AldOxase/xan_DH_Mopterin-bd_sf"/>
</dbReference>
<dbReference type="SUPFAM" id="SSF54665">
    <property type="entry name" value="CO dehydrogenase molybdoprotein N-domain-like"/>
    <property type="match status" value="1"/>
</dbReference>
<comment type="caution">
    <text evidence="4">The sequence shown here is derived from an EMBL/GenBank/DDBJ whole genome shotgun (WGS) entry which is preliminary data.</text>
</comment>
<evidence type="ECO:0000259" key="3">
    <source>
        <dbReference type="SMART" id="SM01008"/>
    </source>
</evidence>
<dbReference type="InterPro" id="IPR046867">
    <property type="entry name" value="AldOxase/xan_DH_MoCoBD2"/>
</dbReference>
<dbReference type="Gene3D" id="3.90.1170.50">
    <property type="entry name" value="Aldehyde oxidase/xanthine dehydrogenase, a/b hammerhead"/>
    <property type="match status" value="1"/>
</dbReference>
<dbReference type="Pfam" id="PF01315">
    <property type="entry name" value="Ald_Xan_dh_C"/>
    <property type="match status" value="1"/>
</dbReference>
<protein>
    <submittedName>
        <fullName evidence="4">Xanthine dehydrogenase family protein molybdopterin-binding subunit</fullName>
    </submittedName>
</protein>
<dbReference type="Pfam" id="PF20256">
    <property type="entry name" value="MoCoBD_2"/>
    <property type="match status" value="1"/>
</dbReference>
<dbReference type="PANTHER" id="PTHR11908:SF132">
    <property type="entry name" value="ALDEHYDE OXIDASE 1-RELATED"/>
    <property type="match status" value="1"/>
</dbReference>
<dbReference type="GO" id="GO:0016491">
    <property type="term" value="F:oxidoreductase activity"/>
    <property type="evidence" value="ECO:0007669"/>
    <property type="project" value="UniProtKB-KW"/>
</dbReference>
<dbReference type="InterPro" id="IPR008274">
    <property type="entry name" value="AldOxase/xan_DH_MoCoBD1"/>
</dbReference>
<evidence type="ECO:0000313" key="5">
    <source>
        <dbReference type="Proteomes" id="UP000676996"/>
    </source>
</evidence>
<organism evidence="4 5">
    <name type="scientific">Stakelama marina</name>
    <dbReference type="NCBI Taxonomy" id="2826939"/>
    <lineage>
        <taxon>Bacteria</taxon>
        <taxon>Pseudomonadati</taxon>
        <taxon>Pseudomonadota</taxon>
        <taxon>Alphaproteobacteria</taxon>
        <taxon>Sphingomonadales</taxon>
        <taxon>Sphingomonadaceae</taxon>
        <taxon>Stakelama</taxon>
    </lineage>
</organism>
<accession>A0A8T4IJX0</accession>
<dbReference type="AlphaFoldDB" id="A0A8T4IJX0"/>
<dbReference type="GO" id="GO:0005506">
    <property type="term" value="F:iron ion binding"/>
    <property type="evidence" value="ECO:0007669"/>
    <property type="project" value="InterPro"/>
</dbReference>
<dbReference type="InterPro" id="IPR016208">
    <property type="entry name" value="Ald_Oxase/xanthine_DH-like"/>
</dbReference>
<dbReference type="EMBL" id="JAGRQC010000002">
    <property type="protein sequence ID" value="MBR0552649.1"/>
    <property type="molecule type" value="Genomic_DNA"/>
</dbReference>
<name>A0A8T4IJX0_9SPHN</name>
<evidence type="ECO:0000256" key="1">
    <source>
        <dbReference type="ARBA" id="ARBA00022505"/>
    </source>
</evidence>
<reference evidence="4" key="1">
    <citation type="submission" date="2021-04" db="EMBL/GenBank/DDBJ databases">
        <title>Ouciella asimina sp. nov., isolated from the surface seawater in the hydrothermal field of Okinawa Trough.</title>
        <authorList>
            <person name="Shuang W."/>
        </authorList>
    </citation>
    <scope>NUCLEOTIDE SEQUENCE</scope>
    <source>
        <strain evidence="4">LXI357</strain>
    </source>
</reference>
<sequence>MADQEQRPTRDRLTVLDRAVQHVLGKGVDRTDGPAKVTGEARYAFEVPADDALYGCLVTATIGAGRVEAMDCKAAEAVPGVVAVITDDPRLPADMVTSMQAPDAWRLGHDIHFFGQALGVVVAESWEAAREGAARVAVRYAVGEGRFDPDLAAPDEEVPATAFVPPIHKDDFDDAWLNAEFQYDETFSTPIHFPAAMEPHATLAVWDGDALTVHSSLQSMAGSAKAIASALDIDVERVRTLSPFVGGGFGGKTSVGSEAIYAAIAARETGRPVKVIQSRRQIAYGVHHRPATRQRVRIATDRNGRIVALGHNNATVQRDGRNFVEPVHFGTIHLYGGAARSLTTSLSRANHPTSGAVRSPGEASGTMALEVAMDEAAERLGLDPIEFRRRNEPQVSPTNGKPFGTRKLLQCYDEGASAFGWNRRNPNPGQQREGDWLIGMGMAAAVRGNFTVEARATVRLETDGSATVETDMTDIGTGTYTILMQIVAEALGLPAEQVKVVIGDSDLPASAGSGGSFGAGSSTSAAALACEQIAQTIAAKMGAARENLTLQDGHAIAENRRVPLTEILGGEAVEAEGHAKAGDHTSAHVSSSYGAHFAEVAVNAVTGEVRVRRMLGVFDVGRVLNRKTARSQLLGGMVWGIGSMLHEDAIIDKRTGQFVNPDFGEYHVAAHADAPPIEVRFIEEIDDLANEAGAKGVGELGNSGAGAAVANAIYNATGVRVRDFPVTLDKLLAGLPPV</sequence>
<dbReference type="InterPro" id="IPR036856">
    <property type="entry name" value="Ald_Oxase/Xan_DH_a/b_sf"/>
</dbReference>
<keyword evidence="5" id="KW-1185">Reference proteome</keyword>
<dbReference type="Gene3D" id="3.30.365.10">
    <property type="entry name" value="Aldehyde oxidase/xanthine dehydrogenase, molybdopterin binding domain"/>
    <property type="match status" value="4"/>
</dbReference>
<dbReference type="Proteomes" id="UP000676996">
    <property type="component" value="Unassembled WGS sequence"/>
</dbReference>
<dbReference type="SMART" id="SM01008">
    <property type="entry name" value="Ald_Xan_dh_C"/>
    <property type="match status" value="1"/>
</dbReference>
<keyword evidence="1" id="KW-0500">Molybdenum</keyword>
<feature type="domain" description="Aldehyde oxidase/xanthine dehydrogenase a/b hammerhead" evidence="3">
    <location>
        <begin position="38"/>
        <end position="144"/>
    </location>
</feature>
<dbReference type="InterPro" id="IPR000674">
    <property type="entry name" value="Ald_Oxase/Xan_DH_a/b"/>
</dbReference>
<dbReference type="Pfam" id="PF02738">
    <property type="entry name" value="MoCoBD_1"/>
    <property type="match status" value="1"/>
</dbReference>
<proteinExistence type="predicted"/>
<dbReference type="RefSeq" id="WP_284053919.1">
    <property type="nucleotide sequence ID" value="NZ_JAGRQC010000002.1"/>
</dbReference>
<dbReference type="PANTHER" id="PTHR11908">
    <property type="entry name" value="XANTHINE DEHYDROGENASE"/>
    <property type="match status" value="1"/>
</dbReference>